<dbReference type="InterPro" id="IPR009506">
    <property type="entry name" value="YjiS-like"/>
</dbReference>
<feature type="domain" description="YjiS-like" evidence="1">
    <location>
        <begin position="24"/>
        <end position="51"/>
    </location>
</feature>
<evidence type="ECO:0000259" key="1">
    <source>
        <dbReference type="Pfam" id="PF06568"/>
    </source>
</evidence>
<protein>
    <recommendedName>
        <fullName evidence="1">YjiS-like domain-containing protein</fullName>
    </recommendedName>
</protein>
<organism evidence="2 3">
    <name type="scientific">Aestuariivirga litoralis</name>
    <dbReference type="NCBI Taxonomy" id="2650924"/>
    <lineage>
        <taxon>Bacteria</taxon>
        <taxon>Pseudomonadati</taxon>
        <taxon>Pseudomonadota</taxon>
        <taxon>Alphaproteobacteria</taxon>
        <taxon>Hyphomicrobiales</taxon>
        <taxon>Aestuariivirgaceae</taxon>
        <taxon>Aestuariivirga</taxon>
    </lineage>
</organism>
<reference evidence="3" key="1">
    <citation type="submission" date="2018-06" db="EMBL/GenBank/DDBJ databases">
        <title>Aestuariibacter litoralis strain KCTC 52945T.</title>
        <authorList>
            <person name="Li X."/>
            <person name="Salam N."/>
            <person name="Li J.-L."/>
            <person name="Chen Y.-M."/>
            <person name="Yang Z.-W."/>
            <person name="Zhang L.-Y."/>
            <person name="Han M.-X."/>
            <person name="Xiao M."/>
            <person name="Li W.-J."/>
        </authorList>
    </citation>
    <scope>NUCLEOTIDE SEQUENCE [LARGE SCALE GENOMIC DNA]</scope>
    <source>
        <strain evidence="3">KCTC 52945</strain>
    </source>
</reference>
<dbReference type="EMBL" id="QKVK01000018">
    <property type="protein sequence ID" value="PZF75069.1"/>
    <property type="molecule type" value="Genomic_DNA"/>
</dbReference>
<name>A0A2W2BFR0_9HYPH</name>
<accession>A0A2W2BFR0</accession>
<gene>
    <name evidence="2" type="ORF">DK847_20260</name>
</gene>
<sequence length="57" mass="6471">MPAMTKLSFLAGSVALFARPPRRDGRDAYAQLNHYDDHMLKDIGLSRADVEGLRRNR</sequence>
<dbReference type="Pfam" id="PF06568">
    <property type="entry name" value="YjiS-like"/>
    <property type="match status" value="1"/>
</dbReference>
<evidence type="ECO:0000313" key="3">
    <source>
        <dbReference type="Proteomes" id="UP000248795"/>
    </source>
</evidence>
<proteinExistence type="predicted"/>
<keyword evidence="3" id="KW-1185">Reference proteome</keyword>
<comment type="caution">
    <text evidence="2">The sequence shown here is derived from an EMBL/GenBank/DDBJ whole genome shotgun (WGS) entry which is preliminary data.</text>
</comment>
<dbReference type="Proteomes" id="UP000248795">
    <property type="component" value="Unassembled WGS sequence"/>
</dbReference>
<evidence type="ECO:0000313" key="2">
    <source>
        <dbReference type="EMBL" id="PZF75069.1"/>
    </source>
</evidence>
<dbReference type="AlphaFoldDB" id="A0A2W2BFR0"/>